<accession>A0A9P9JFP1</accession>
<gene>
    <name evidence="3" type="ORF">EDB81DRAFT_253668</name>
</gene>
<keyword evidence="4" id="KW-1185">Reference proteome</keyword>
<reference evidence="3" key="1">
    <citation type="journal article" date="2021" name="Nat. Commun.">
        <title>Genetic determinants of endophytism in the Arabidopsis root mycobiome.</title>
        <authorList>
            <person name="Mesny F."/>
            <person name="Miyauchi S."/>
            <person name="Thiergart T."/>
            <person name="Pickel B."/>
            <person name="Atanasova L."/>
            <person name="Karlsson M."/>
            <person name="Huettel B."/>
            <person name="Barry K.W."/>
            <person name="Haridas S."/>
            <person name="Chen C."/>
            <person name="Bauer D."/>
            <person name="Andreopoulos W."/>
            <person name="Pangilinan J."/>
            <person name="LaButti K."/>
            <person name="Riley R."/>
            <person name="Lipzen A."/>
            <person name="Clum A."/>
            <person name="Drula E."/>
            <person name="Henrissat B."/>
            <person name="Kohler A."/>
            <person name="Grigoriev I.V."/>
            <person name="Martin F.M."/>
            <person name="Hacquard S."/>
        </authorList>
    </citation>
    <scope>NUCLEOTIDE SEQUENCE</scope>
    <source>
        <strain evidence="3">MPI-CAGE-AT-0147</strain>
    </source>
</reference>
<sequence>MLMLWSYRCKVGGEWKPLDAFSGNQQKLIQRSNPNPAHSGMTCREHTSKCRTEIKCEVCLLIKPKDQFSKSSLKGDEYVCKRCIAWTETQEPSVTPHPLETGHISAEEVHVDVWQQKSFDDNAEFFADDDLPKAPITDLDTLGLADLDIYGDKDKVGSETLSRLLGNGEPRGKSITDTASVSGESVTTSRALPPHLAMRSTASVSAAKSTAGASTTTKDSRASSSLPPHLRNKAPENSSAGSISTATTVRKDREEREAARRIPFNAWGPNGQQYQGIKDPTVSTLSSRASETSASTTNSSKSKVMGDRGSAPNSSPQTRGKGNWPKASECRIPQSELKKQPILTHTNARHVNPDVDRQRKMHYCDSEDSDY</sequence>
<dbReference type="OrthoDB" id="3514033at2759"/>
<evidence type="ECO:0000259" key="2">
    <source>
        <dbReference type="Pfam" id="PF12898"/>
    </source>
</evidence>
<feature type="compositionally biased region" description="Basic and acidic residues" evidence="1">
    <location>
        <begin position="249"/>
        <end position="260"/>
    </location>
</feature>
<dbReference type="Pfam" id="PF12898">
    <property type="entry name" value="Stc1"/>
    <property type="match status" value="1"/>
</dbReference>
<dbReference type="Proteomes" id="UP000738349">
    <property type="component" value="Unassembled WGS sequence"/>
</dbReference>
<comment type="caution">
    <text evidence="3">The sequence shown here is derived from an EMBL/GenBank/DDBJ whole genome shotgun (WGS) entry which is preliminary data.</text>
</comment>
<feature type="compositionally biased region" description="Polar residues" evidence="1">
    <location>
        <begin position="235"/>
        <end position="248"/>
    </location>
</feature>
<organism evidence="3 4">
    <name type="scientific">Dactylonectria macrodidyma</name>
    <dbReference type="NCBI Taxonomy" id="307937"/>
    <lineage>
        <taxon>Eukaryota</taxon>
        <taxon>Fungi</taxon>
        <taxon>Dikarya</taxon>
        <taxon>Ascomycota</taxon>
        <taxon>Pezizomycotina</taxon>
        <taxon>Sordariomycetes</taxon>
        <taxon>Hypocreomycetidae</taxon>
        <taxon>Hypocreales</taxon>
        <taxon>Nectriaceae</taxon>
        <taxon>Dactylonectria</taxon>
    </lineage>
</organism>
<proteinExistence type="predicted"/>
<evidence type="ECO:0000313" key="3">
    <source>
        <dbReference type="EMBL" id="KAH7165456.1"/>
    </source>
</evidence>
<evidence type="ECO:0000256" key="1">
    <source>
        <dbReference type="SAM" id="MobiDB-lite"/>
    </source>
</evidence>
<evidence type="ECO:0000313" key="4">
    <source>
        <dbReference type="Proteomes" id="UP000738349"/>
    </source>
</evidence>
<dbReference type="AlphaFoldDB" id="A0A9P9JFP1"/>
<feature type="compositionally biased region" description="Polar residues" evidence="1">
    <location>
        <begin position="311"/>
        <end position="320"/>
    </location>
</feature>
<feature type="domain" description="Stc1" evidence="2">
    <location>
        <begin position="8"/>
        <end position="84"/>
    </location>
</feature>
<feature type="compositionally biased region" description="Low complexity" evidence="1">
    <location>
        <begin position="200"/>
        <end position="217"/>
    </location>
</feature>
<dbReference type="EMBL" id="JAGMUV010000003">
    <property type="protein sequence ID" value="KAH7165456.1"/>
    <property type="molecule type" value="Genomic_DNA"/>
</dbReference>
<name>A0A9P9JFP1_9HYPO</name>
<dbReference type="InterPro" id="IPR024630">
    <property type="entry name" value="Stc1"/>
</dbReference>
<feature type="region of interest" description="Disordered" evidence="1">
    <location>
        <begin position="162"/>
        <end position="371"/>
    </location>
</feature>
<feature type="compositionally biased region" description="Polar residues" evidence="1">
    <location>
        <begin position="175"/>
        <end position="190"/>
    </location>
</feature>
<protein>
    <recommendedName>
        <fullName evidence="2">Stc1 domain-containing protein</fullName>
    </recommendedName>
</protein>
<feature type="compositionally biased region" description="Low complexity" evidence="1">
    <location>
        <begin position="283"/>
        <end position="302"/>
    </location>
</feature>
<feature type="compositionally biased region" description="Basic and acidic residues" evidence="1">
    <location>
        <begin position="351"/>
        <end position="365"/>
    </location>
</feature>